<dbReference type="GeneID" id="124293427"/>
<proteinExistence type="predicted"/>
<accession>A0ABM3FQF5</accession>
<dbReference type="RefSeq" id="XP_046590235.1">
    <property type="nucleotide sequence ID" value="XM_046734279.1"/>
</dbReference>
<dbReference type="Proteomes" id="UP000829291">
    <property type="component" value="Chromosome 3"/>
</dbReference>
<protein>
    <submittedName>
        <fullName evidence="2">Uncharacterized protein LOC124293427</fullName>
    </submittedName>
</protein>
<gene>
    <name evidence="2" type="primary">LOC124293427</name>
</gene>
<reference evidence="2" key="1">
    <citation type="submission" date="2025-08" db="UniProtKB">
        <authorList>
            <consortium name="RefSeq"/>
        </authorList>
    </citation>
    <scope>IDENTIFICATION</scope>
    <source>
        <tissue evidence="2">Thorax and Abdomen</tissue>
    </source>
</reference>
<sequence>MDFSKLNEIARLETFLPLKKVSDLEAYFEYRVSGVRRVKTKFGDKIVLDLDDAFTIFLPNRLNKALHENEDLYQKVTAANIRMYDRVVIKGELKIFPKEKKQLKDEALPRLEHQFVPIYFNHSEDEQHCQIEDHQIEQQKILTNEELSNNVMDAIIPIEQDLDEPPLSQHVHDIIENQQETEARAQLEDFRAKIKKISLPPSWLYLDEPDGLIFMRIDETTRQIVNHLRLNEDTSITVILPNNEELLLNEKIDSFRDIYDYLKSVERWPLCVGTQVDSYRYSRICKGVIISEDTYKRNQPNPRCKSCRILRNRLQKRDSTSINLERVTAIKRRASNLFKICKRLKRTQIQLKEQIFMAKSECAKKSEAVVQDAIQKLPTDFQNAVNSCFAAAKKKKCERSTMYVTMDIRVKISSSAYGFQAATFHSFKERCETMQEGDKRGVILVDDRN</sequence>
<keyword evidence="1" id="KW-1185">Reference proteome</keyword>
<evidence type="ECO:0000313" key="1">
    <source>
        <dbReference type="Proteomes" id="UP000829291"/>
    </source>
</evidence>
<organism evidence="1 2">
    <name type="scientific">Neodiprion lecontei</name>
    <name type="common">Redheaded pine sawfly</name>
    <dbReference type="NCBI Taxonomy" id="441921"/>
    <lineage>
        <taxon>Eukaryota</taxon>
        <taxon>Metazoa</taxon>
        <taxon>Ecdysozoa</taxon>
        <taxon>Arthropoda</taxon>
        <taxon>Hexapoda</taxon>
        <taxon>Insecta</taxon>
        <taxon>Pterygota</taxon>
        <taxon>Neoptera</taxon>
        <taxon>Endopterygota</taxon>
        <taxon>Hymenoptera</taxon>
        <taxon>Tenthredinoidea</taxon>
        <taxon>Diprionidae</taxon>
        <taxon>Diprioninae</taxon>
        <taxon>Neodiprion</taxon>
    </lineage>
</organism>
<evidence type="ECO:0000313" key="2">
    <source>
        <dbReference type="RefSeq" id="XP_046590235.1"/>
    </source>
</evidence>
<name>A0ABM3FQF5_NEOLC</name>